<dbReference type="EMBL" id="JAPVEA010000006">
    <property type="protein sequence ID" value="KAJ5449459.1"/>
    <property type="molecule type" value="Genomic_DNA"/>
</dbReference>
<gene>
    <name evidence="1" type="ORF">N7458_005908</name>
</gene>
<dbReference type="Proteomes" id="UP001213681">
    <property type="component" value="Unassembled WGS sequence"/>
</dbReference>
<dbReference type="AlphaFoldDB" id="A0AAD6C4E5"/>
<reference evidence="1" key="2">
    <citation type="journal article" date="2023" name="IMA Fungus">
        <title>Comparative genomic study of the Penicillium genus elucidates a diverse pangenome and 15 lateral gene transfer events.</title>
        <authorList>
            <person name="Petersen C."/>
            <person name="Sorensen T."/>
            <person name="Nielsen M.R."/>
            <person name="Sondergaard T.E."/>
            <person name="Sorensen J.L."/>
            <person name="Fitzpatrick D.A."/>
            <person name="Frisvad J.C."/>
            <person name="Nielsen K.L."/>
        </authorList>
    </citation>
    <scope>NUCLEOTIDE SEQUENCE</scope>
    <source>
        <strain evidence="1">IBT 16125</strain>
    </source>
</reference>
<evidence type="ECO:0000313" key="2">
    <source>
        <dbReference type="Proteomes" id="UP001213681"/>
    </source>
</evidence>
<reference evidence="1" key="1">
    <citation type="submission" date="2022-12" db="EMBL/GenBank/DDBJ databases">
        <authorList>
            <person name="Petersen C."/>
        </authorList>
    </citation>
    <scope>NUCLEOTIDE SEQUENCE</scope>
    <source>
        <strain evidence="1">IBT 16125</strain>
    </source>
</reference>
<sequence length="286" mass="32693">MASHTALEVGTEGSNGSFLADLGPPIRRYPYKDIDQFLNTLKIELCRQQEDFVVSEWVLFTGVTMQTFRRTFLDSHEDNKILSRCWNSYDSSQYLLLVKMIVSRAHEVAAHEFERFLLRSLMPMGIDLALKTFGSASCVADNGSAKQPDCQFLPKRPPRARSKKWPSLVVEAGFSESPSKLMSDARFWLKESRGDVQMVITIKIGRSTPKIVLEMWELVDDRVKRTQVVTISKGENNRIYVPGQPLVIHFNKLFLRQASIPKEADIIFDESVLDIIATNVWEEQDF</sequence>
<name>A0AAD6C4E5_9EURO</name>
<accession>A0AAD6C4E5</accession>
<dbReference type="RefSeq" id="XP_056764994.1">
    <property type="nucleotide sequence ID" value="XM_056909290.1"/>
</dbReference>
<protein>
    <submittedName>
        <fullName evidence="1">Uncharacterized protein</fullName>
    </submittedName>
</protein>
<evidence type="ECO:0000313" key="1">
    <source>
        <dbReference type="EMBL" id="KAJ5449459.1"/>
    </source>
</evidence>
<organism evidence="1 2">
    <name type="scientific">Penicillium daleae</name>
    <dbReference type="NCBI Taxonomy" id="63821"/>
    <lineage>
        <taxon>Eukaryota</taxon>
        <taxon>Fungi</taxon>
        <taxon>Dikarya</taxon>
        <taxon>Ascomycota</taxon>
        <taxon>Pezizomycotina</taxon>
        <taxon>Eurotiomycetes</taxon>
        <taxon>Eurotiomycetidae</taxon>
        <taxon>Eurotiales</taxon>
        <taxon>Aspergillaceae</taxon>
        <taxon>Penicillium</taxon>
    </lineage>
</organism>
<proteinExistence type="predicted"/>
<keyword evidence="2" id="KW-1185">Reference proteome</keyword>
<dbReference type="GeneID" id="81599533"/>
<comment type="caution">
    <text evidence="1">The sequence shown here is derived from an EMBL/GenBank/DDBJ whole genome shotgun (WGS) entry which is preliminary data.</text>
</comment>